<evidence type="ECO:0000313" key="4">
    <source>
        <dbReference type="EMBL" id="WQF89379.1"/>
    </source>
</evidence>
<dbReference type="GO" id="GO:0003677">
    <property type="term" value="F:DNA binding"/>
    <property type="evidence" value="ECO:0007669"/>
    <property type="project" value="UniProtKB-KW"/>
</dbReference>
<dbReference type="KEGG" id="cdet:87950893"/>
<keyword evidence="1 4" id="KW-0238">DNA-binding</keyword>
<dbReference type="InterPro" id="IPR006600">
    <property type="entry name" value="HTH_CenpB_DNA-bd_dom"/>
</dbReference>
<dbReference type="GeneID" id="87950893"/>
<dbReference type="PROSITE" id="PS51253">
    <property type="entry name" value="HTH_CENPB"/>
    <property type="match status" value="1"/>
</dbReference>
<feature type="region of interest" description="Disordered" evidence="2">
    <location>
        <begin position="221"/>
        <end position="254"/>
    </location>
</feature>
<evidence type="ECO:0000256" key="1">
    <source>
        <dbReference type="ARBA" id="ARBA00023125"/>
    </source>
</evidence>
<accession>A0AAX4J1F5</accession>
<feature type="domain" description="HTH CENPB-type" evidence="3">
    <location>
        <begin position="347"/>
        <end position="417"/>
    </location>
</feature>
<protein>
    <submittedName>
        <fullName evidence="4">HTH CenpB-type DNA-binding domain-containing protein</fullName>
    </submittedName>
</protein>
<organism evidence="4 5">
    <name type="scientific">Colletotrichum destructivum</name>
    <dbReference type="NCBI Taxonomy" id="34406"/>
    <lineage>
        <taxon>Eukaryota</taxon>
        <taxon>Fungi</taxon>
        <taxon>Dikarya</taxon>
        <taxon>Ascomycota</taxon>
        <taxon>Pezizomycotina</taxon>
        <taxon>Sordariomycetes</taxon>
        <taxon>Hypocreomycetidae</taxon>
        <taxon>Glomerellales</taxon>
        <taxon>Glomerellaceae</taxon>
        <taxon>Colletotrichum</taxon>
        <taxon>Colletotrichum destructivum species complex</taxon>
    </lineage>
</organism>
<feature type="compositionally biased region" description="Polar residues" evidence="2">
    <location>
        <begin position="18"/>
        <end position="28"/>
    </location>
</feature>
<name>A0AAX4J1F5_9PEZI</name>
<evidence type="ECO:0000259" key="3">
    <source>
        <dbReference type="PROSITE" id="PS51253"/>
    </source>
</evidence>
<feature type="region of interest" description="Disordered" evidence="2">
    <location>
        <begin position="269"/>
        <end position="332"/>
    </location>
</feature>
<feature type="compositionally biased region" description="Low complexity" evidence="2">
    <location>
        <begin position="245"/>
        <end position="254"/>
    </location>
</feature>
<dbReference type="Proteomes" id="UP001322277">
    <property type="component" value="Chromosome 10"/>
</dbReference>
<sequence>MYSPFDHSGIRLPPLRLDQNNQPRSFQEFSDAAPNFSRPPVINQLEPESSLKRTQHSETALGHASHAVTTSQQMQQRYSSPGREKRTSCSATQDSTHHEAAHPAQETSPHPNAHFRHHHDARHHYTDAYSYPTNELPECEQGIDDATGLSALETATGACGRFETSMPCADNSPDHYQYDSLIARNPMWNELNSALVHLQRMLVVPYQFNTTPLRRRCKQSYRQGQQIQRMPLEQYNQPPHVIDQLSTSSPRTRLSLPQYSTSTLLCEDISQPQPTRTNSNASQTLTKGYEVSSRSHTNLPGFQQETQSGIPDDAQSGIPDDAQSGTPEEVARTRKHLTRAARGKLKEKPHNTRRVPLNIEESLVSWAKSLGELDLKPTQDELIAQTKNALAKVGDKGILGQNWVKNFLQRHPSVRVREANSEPDTTCVSILD</sequence>
<dbReference type="EMBL" id="CP137314">
    <property type="protein sequence ID" value="WQF89379.1"/>
    <property type="molecule type" value="Genomic_DNA"/>
</dbReference>
<dbReference type="RefSeq" id="XP_062786600.1">
    <property type="nucleotide sequence ID" value="XM_062930549.1"/>
</dbReference>
<feature type="compositionally biased region" description="Polar residues" evidence="2">
    <location>
        <begin position="67"/>
        <end position="79"/>
    </location>
</feature>
<feature type="region of interest" description="Disordered" evidence="2">
    <location>
        <begin position="1"/>
        <end position="116"/>
    </location>
</feature>
<proteinExistence type="predicted"/>
<gene>
    <name evidence="4" type="ORF">CDEST_14393</name>
</gene>
<feature type="compositionally biased region" description="Polar residues" evidence="2">
    <location>
        <begin position="269"/>
        <end position="309"/>
    </location>
</feature>
<dbReference type="AlphaFoldDB" id="A0AAX4J1F5"/>
<evidence type="ECO:0000256" key="2">
    <source>
        <dbReference type="SAM" id="MobiDB-lite"/>
    </source>
</evidence>
<evidence type="ECO:0000313" key="5">
    <source>
        <dbReference type="Proteomes" id="UP001322277"/>
    </source>
</evidence>
<reference evidence="5" key="1">
    <citation type="journal article" date="2023" name="bioRxiv">
        <title>Complete genome of the Medicago anthracnose fungus, Colletotrichum destructivum, reveals a mini-chromosome-like region within a core chromosome.</title>
        <authorList>
            <person name="Lapalu N."/>
            <person name="Simon A."/>
            <person name="Lu A."/>
            <person name="Plaumann P.-L."/>
            <person name="Amselem J."/>
            <person name="Pigne S."/>
            <person name="Auger A."/>
            <person name="Koch C."/>
            <person name="Dallery J.-F."/>
            <person name="O'Connell R.J."/>
        </authorList>
    </citation>
    <scope>NUCLEOTIDE SEQUENCE [LARGE SCALE GENOMIC DNA]</scope>
    <source>
        <strain evidence="5">CBS 520.97</strain>
    </source>
</reference>
<keyword evidence="5" id="KW-1185">Reference proteome</keyword>